<accession>A0A1H8V190</accession>
<dbReference type="InterPro" id="IPR017938">
    <property type="entry name" value="Riboflavin_synthase-like_b-brl"/>
</dbReference>
<gene>
    <name evidence="3" type="ORF">SAMN05192574_12181</name>
</gene>
<dbReference type="STRING" id="551995.SAMN05192574_12181"/>
<dbReference type="InterPro" id="IPR013113">
    <property type="entry name" value="SIP_FAD-bd"/>
</dbReference>
<name>A0A1H8V190_9SPHI</name>
<dbReference type="EMBL" id="FOCL01000021">
    <property type="protein sequence ID" value="SEP09161.1"/>
    <property type="molecule type" value="Genomic_DNA"/>
</dbReference>
<dbReference type="InterPro" id="IPR007037">
    <property type="entry name" value="SIP_rossman_dom"/>
</dbReference>
<dbReference type="RefSeq" id="WP_091222517.1">
    <property type="nucleotide sequence ID" value="NZ_FOCL01000021.1"/>
</dbReference>
<evidence type="ECO:0000256" key="1">
    <source>
        <dbReference type="ARBA" id="ARBA00035644"/>
    </source>
</evidence>
<dbReference type="SUPFAM" id="SSF63380">
    <property type="entry name" value="Riboflavin synthase domain-like"/>
    <property type="match status" value="1"/>
</dbReference>
<evidence type="ECO:0000313" key="4">
    <source>
        <dbReference type="Proteomes" id="UP000198942"/>
    </source>
</evidence>
<dbReference type="AlphaFoldDB" id="A0A1H8V190"/>
<dbReference type="PANTHER" id="PTHR30157:SF0">
    <property type="entry name" value="NADPH-DEPENDENT FERRIC-CHELATE REDUCTASE"/>
    <property type="match status" value="1"/>
</dbReference>
<feature type="domain" description="FAD-binding FR-type" evidence="2">
    <location>
        <begin position="19"/>
        <end position="125"/>
    </location>
</feature>
<dbReference type="Proteomes" id="UP000198942">
    <property type="component" value="Unassembled WGS sequence"/>
</dbReference>
<protein>
    <submittedName>
        <fullName evidence="3">NADPH-dependent ferric siderophore reductase, contains FAD-binding and SIP domains</fullName>
    </submittedName>
</protein>
<dbReference type="Pfam" id="PF08021">
    <property type="entry name" value="FAD_binding_9"/>
    <property type="match status" value="1"/>
</dbReference>
<sequence>MSGNKIEISGRLNKITRAGGQSVFTVREKIFLTPHYIRVKFAMTDDQLELFSNVQTGAHNKIFLAEGIRRTYTTRHIDFVEKELWIDFVAHGDNGPASAWANRTRSGDCIAIGMKEGRRPLFPEADDYLFVGDSTALPVIGAMLEQLPSGVSAQVIMEIPGKADELKLSSQARLAVSWVYNPQPEQGSNLAAIVRNMLLPSGNRFVFVAAEYDTAKYLKSYFKNELLWPPETFSAMSYWKRGESEDQSSARRREERQG</sequence>
<dbReference type="Gene3D" id="2.40.30.10">
    <property type="entry name" value="Translation factors"/>
    <property type="match status" value="1"/>
</dbReference>
<dbReference type="PROSITE" id="PS51384">
    <property type="entry name" value="FAD_FR"/>
    <property type="match status" value="1"/>
</dbReference>
<organism evidence="3 4">
    <name type="scientific">Mucilaginibacter gossypiicola</name>
    <dbReference type="NCBI Taxonomy" id="551995"/>
    <lineage>
        <taxon>Bacteria</taxon>
        <taxon>Pseudomonadati</taxon>
        <taxon>Bacteroidota</taxon>
        <taxon>Sphingobacteriia</taxon>
        <taxon>Sphingobacteriales</taxon>
        <taxon>Sphingobacteriaceae</taxon>
        <taxon>Mucilaginibacter</taxon>
    </lineage>
</organism>
<proteinExistence type="inferred from homology"/>
<dbReference type="InterPro" id="IPR039261">
    <property type="entry name" value="FNR_nucleotide-bd"/>
</dbReference>
<dbReference type="Pfam" id="PF04954">
    <property type="entry name" value="SIP"/>
    <property type="match status" value="1"/>
</dbReference>
<dbReference type="OrthoDB" id="9814826at2"/>
<evidence type="ECO:0000259" key="2">
    <source>
        <dbReference type="PROSITE" id="PS51384"/>
    </source>
</evidence>
<dbReference type="InterPro" id="IPR039374">
    <property type="entry name" value="SIP_fam"/>
</dbReference>
<dbReference type="CDD" id="cd06193">
    <property type="entry name" value="siderophore_interacting"/>
    <property type="match status" value="1"/>
</dbReference>
<keyword evidence="4" id="KW-1185">Reference proteome</keyword>
<dbReference type="InterPro" id="IPR017927">
    <property type="entry name" value="FAD-bd_FR_type"/>
</dbReference>
<reference evidence="4" key="1">
    <citation type="submission" date="2016-10" db="EMBL/GenBank/DDBJ databases">
        <authorList>
            <person name="Varghese N."/>
            <person name="Submissions S."/>
        </authorList>
    </citation>
    <scope>NUCLEOTIDE SEQUENCE [LARGE SCALE GENOMIC DNA]</scope>
    <source>
        <strain evidence="4">Gh-48</strain>
    </source>
</reference>
<dbReference type="PANTHER" id="PTHR30157">
    <property type="entry name" value="FERRIC REDUCTASE, NADPH-DEPENDENT"/>
    <property type="match status" value="1"/>
</dbReference>
<comment type="similarity">
    <text evidence="1">Belongs to the SIP oxidoreductase family.</text>
</comment>
<dbReference type="Gene3D" id="3.40.50.80">
    <property type="entry name" value="Nucleotide-binding domain of ferredoxin-NADP reductase (FNR) module"/>
    <property type="match status" value="1"/>
</dbReference>
<dbReference type="GO" id="GO:0016491">
    <property type="term" value="F:oxidoreductase activity"/>
    <property type="evidence" value="ECO:0007669"/>
    <property type="project" value="InterPro"/>
</dbReference>
<evidence type="ECO:0000313" key="3">
    <source>
        <dbReference type="EMBL" id="SEP09161.1"/>
    </source>
</evidence>